<feature type="active site" description="Proton acceptor" evidence="6">
    <location>
        <position position="176"/>
    </location>
</feature>
<organism evidence="9 10">
    <name type="scientific">Oribacterium sinus</name>
    <dbReference type="NCBI Taxonomy" id="237576"/>
    <lineage>
        <taxon>Bacteria</taxon>
        <taxon>Bacillati</taxon>
        <taxon>Bacillota</taxon>
        <taxon>Clostridia</taxon>
        <taxon>Lachnospirales</taxon>
        <taxon>Lachnospiraceae</taxon>
        <taxon>Oribacterium</taxon>
    </lineage>
</organism>
<gene>
    <name evidence="6" type="primary">pfp</name>
    <name evidence="9" type="ORF">HXM90_00710</name>
</gene>
<dbReference type="NCBIfam" id="NF010675">
    <property type="entry name" value="PRK14072.1"/>
    <property type="match status" value="1"/>
</dbReference>
<keyword evidence="5 6" id="KW-0460">Magnesium</keyword>
<dbReference type="Proteomes" id="UP000775770">
    <property type="component" value="Unassembled WGS sequence"/>
</dbReference>
<evidence type="ECO:0000256" key="5">
    <source>
        <dbReference type="ARBA" id="ARBA00022842"/>
    </source>
</evidence>
<dbReference type="AlphaFoldDB" id="A0A930GU88"/>
<dbReference type="SUPFAM" id="SSF53784">
    <property type="entry name" value="Phosphofructokinase"/>
    <property type="match status" value="1"/>
</dbReference>
<reference evidence="9" key="1">
    <citation type="submission" date="2020-04" db="EMBL/GenBank/DDBJ databases">
        <title>Deep metagenomics examines the oral microbiome during advanced dental caries in children, revealing novel taxa and co-occurrences with host molecules.</title>
        <authorList>
            <person name="Baker J.L."/>
            <person name="Morton J.T."/>
            <person name="Dinis M."/>
            <person name="Alvarez R."/>
            <person name="Tran N.C."/>
            <person name="Knight R."/>
            <person name="Edlund A."/>
        </authorList>
    </citation>
    <scope>NUCLEOTIDE SEQUENCE</scope>
    <source>
        <strain evidence="9">JCVI_38_bin.19</strain>
    </source>
</reference>
<dbReference type="GO" id="GO:0005737">
    <property type="term" value="C:cytoplasm"/>
    <property type="evidence" value="ECO:0007669"/>
    <property type="project" value="UniProtKB-SubCell"/>
</dbReference>
<evidence type="ECO:0000256" key="7">
    <source>
        <dbReference type="SAM" id="MobiDB-lite"/>
    </source>
</evidence>
<dbReference type="EMBL" id="JABZRA010000004">
    <property type="protein sequence ID" value="MBF1271933.1"/>
    <property type="molecule type" value="Genomic_DNA"/>
</dbReference>
<feature type="region of interest" description="Disordered" evidence="7">
    <location>
        <begin position="377"/>
        <end position="406"/>
    </location>
</feature>
<evidence type="ECO:0000256" key="6">
    <source>
        <dbReference type="HAMAP-Rule" id="MF_01978"/>
    </source>
</evidence>
<keyword evidence="6" id="KW-0963">Cytoplasm</keyword>
<feature type="binding site" evidence="6">
    <location>
        <begin position="220"/>
        <end position="222"/>
    </location>
    <ligand>
        <name>substrate</name>
    </ligand>
</feature>
<proteinExistence type="inferred from homology"/>
<feature type="compositionally biased region" description="Polar residues" evidence="7">
    <location>
        <begin position="377"/>
        <end position="386"/>
    </location>
</feature>
<sequence>MKKNLLVAQSGGPTAVINASLSGVIWKAMQEEKIDKIYGAQHGIAGVFSEEFVELKACAEKQMEEHFPKKEEESILLSPFGDFLLGKGSTRQKAAYFSRLAQTPAAALGSCRLKLKNPQEDPREFQELLAVFKAWNIGYFLYIGGNDSMDTAWKLSAYCKEQGEDIVVVGVPKTIDNDLEGIDHCPGFGSSAKYIAASLLELERECLVYDTKYVMIVEMMGRNAGWLTATAALSAEKGSIPYLIYLEEQSFSKEQFQKDVEKALQKSDQVMVAVSEGIKDSNGKFLYTYGREEGSKDAFGHSIAGGAGGVLERMILEKMSVKTRSIEFNLLQRCAGHLLSKTDVEESFLLGAQAVELAVLGENGKMSSLRRKSFEQNSFVGPSGENSFEKSSGKKDSENSNAGESGKAVNGYAVEYSAVPLSEVANREKKIPLSWIGKDGHSLEEEALDYLRPLILGEYSCDFVDGLPQYISFFEKSGK</sequence>
<evidence type="ECO:0000313" key="9">
    <source>
        <dbReference type="EMBL" id="MBF1271933.1"/>
    </source>
</evidence>
<comment type="cofactor">
    <cofactor evidence="1 6">
        <name>Mg(2+)</name>
        <dbReference type="ChEBI" id="CHEBI:18420"/>
    </cofactor>
</comment>
<evidence type="ECO:0000256" key="3">
    <source>
        <dbReference type="ARBA" id="ARBA00022723"/>
    </source>
</evidence>
<keyword evidence="3 6" id="KW-0479">Metal-binding</keyword>
<name>A0A930GU88_9FIRM</name>
<feature type="site" description="Important for catalytic activity; stabilizes the transition state when the phosphoryl donor is PPi" evidence="6">
    <location>
        <position position="173"/>
    </location>
</feature>
<dbReference type="InterPro" id="IPR000023">
    <property type="entry name" value="Phosphofructokinase_dom"/>
</dbReference>
<comment type="catalytic activity">
    <reaction evidence="6">
        <text>beta-D-fructose 6-phosphate + diphosphate = beta-D-fructose 1,6-bisphosphate + phosphate + H(+)</text>
        <dbReference type="Rhea" id="RHEA:13613"/>
        <dbReference type="ChEBI" id="CHEBI:15378"/>
        <dbReference type="ChEBI" id="CHEBI:32966"/>
        <dbReference type="ChEBI" id="CHEBI:33019"/>
        <dbReference type="ChEBI" id="CHEBI:43474"/>
        <dbReference type="ChEBI" id="CHEBI:57634"/>
        <dbReference type="EC" id="2.7.1.90"/>
    </reaction>
</comment>
<comment type="activity regulation">
    <text evidence="6">Non-allosteric.</text>
</comment>
<dbReference type="GO" id="GO:0046872">
    <property type="term" value="F:metal ion binding"/>
    <property type="evidence" value="ECO:0007669"/>
    <property type="project" value="UniProtKB-KW"/>
</dbReference>
<keyword evidence="6" id="KW-0324">Glycolysis</keyword>
<dbReference type="InterPro" id="IPR050929">
    <property type="entry name" value="PFKA"/>
</dbReference>
<comment type="function">
    <text evidence="6">Catalyzes the phosphorylation of D-fructose 6-phosphate, the first committing step of glycolysis. Uses inorganic phosphate (PPi) as phosphoryl donor instead of ATP like common ATP-dependent phosphofructokinases (ATP-PFKs), which renders the reaction reversible, and can thus function both in glycolysis and gluconeogenesis. Consistently, PPi-PFK can replace the enzymes of both the forward (ATP-PFK) and reverse (fructose-bisphosphatase (FBPase)) reactions.</text>
</comment>
<dbReference type="InterPro" id="IPR035966">
    <property type="entry name" value="PKF_sf"/>
</dbReference>
<comment type="similarity">
    <text evidence="6">Belongs to the phosphofructokinase type A (PFKA) family. PPi-dependent PFK group II subfamily. Clade 'B2' sub-subfamily.</text>
</comment>
<evidence type="ECO:0000256" key="4">
    <source>
        <dbReference type="ARBA" id="ARBA00022777"/>
    </source>
</evidence>
<comment type="subunit">
    <text evidence="6">Homodimer.</text>
</comment>
<comment type="caution">
    <text evidence="6">Lacks conserved residue(s) required for the propagation of feature annotation.</text>
</comment>
<feature type="binding site" evidence="6">
    <location>
        <position position="146"/>
    </location>
    <ligand>
        <name>Mg(2+)</name>
        <dbReference type="ChEBI" id="CHEBI:18420"/>
        <note>catalytic</note>
    </ligand>
</feature>
<feature type="binding site" evidence="6">
    <location>
        <position position="12"/>
    </location>
    <ligand>
        <name>diphosphate</name>
        <dbReference type="ChEBI" id="CHEBI:33019"/>
    </ligand>
</feature>
<dbReference type="RefSeq" id="WP_304069468.1">
    <property type="nucleotide sequence ID" value="NZ_JABZRA010000004.1"/>
</dbReference>
<feature type="domain" description="Phosphofructokinase" evidence="8">
    <location>
        <begin position="5"/>
        <end position="323"/>
    </location>
</feature>
<dbReference type="GO" id="GO:0047334">
    <property type="term" value="F:diphosphate-fructose-6-phosphate 1-phosphotransferase activity"/>
    <property type="evidence" value="ECO:0007669"/>
    <property type="project" value="UniProtKB-EC"/>
</dbReference>
<dbReference type="GO" id="GO:0003872">
    <property type="term" value="F:6-phosphofructokinase activity"/>
    <property type="evidence" value="ECO:0007669"/>
    <property type="project" value="UniProtKB-UniRule"/>
</dbReference>
<feature type="compositionally biased region" description="Basic and acidic residues" evidence="7">
    <location>
        <begin position="387"/>
        <end position="398"/>
    </location>
</feature>
<dbReference type="PANTHER" id="PTHR45770">
    <property type="entry name" value="ATP-DEPENDENT 6-PHOSPHOFRUCTOKINASE 1"/>
    <property type="match status" value="1"/>
</dbReference>
<feature type="binding site" evidence="6">
    <location>
        <position position="276"/>
    </location>
    <ligand>
        <name>substrate</name>
    </ligand>
</feature>
<dbReference type="GO" id="GO:0006002">
    <property type="term" value="P:fructose 6-phosphate metabolic process"/>
    <property type="evidence" value="ECO:0007669"/>
    <property type="project" value="InterPro"/>
</dbReference>
<dbReference type="PRINTS" id="PR00476">
    <property type="entry name" value="PHFRCTKINASE"/>
</dbReference>
<comment type="subcellular location">
    <subcellularLocation>
        <location evidence="6">Cytoplasm</location>
    </subcellularLocation>
</comment>
<feature type="binding site" evidence="6">
    <location>
        <begin position="174"/>
        <end position="176"/>
    </location>
    <ligand>
        <name>substrate</name>
    </ligand>
</feature>
<comment type="caution">
    <text evidence="9">The sequence shown here is derived from an EMBL/GenBank/DDBJ whole genome shotgun (WGS) entry which is preliminary data.</text>
</comment>
<evidence type="ECO:0000259" key="8">
    <source>
        <dbReference type="Pfam" id="PF00365"/>
    </source>
</evidence>
<feature type="site" description="Important for catalytic activity and substrate specificity; stabilizes the transition state when the phosphoryl donor is PPi; prevents ATP from binding by mimicking the alpha-phosphate group of ATP" evidence="6">
    <location>
        <position position="147"/>
    </location>
</feature>
<dbReference type="Pfam" id="PF00365">
    <property type="entry name" value="PFK"/>
    <property type="match status" value="1"/>
</dbReference>
<accession>A0A930GU88</accession>
<dbReference type="InterPro" id="IPR022953">
    <property type="entry name" value="ATP_PFK"/>
</dbReference>
<keyword evidence="4 6" id="KW-0418">Kinase</keyword>
<dbReference type="Gene3D" id="3.40.50.450">
    <property type="match status" value="2"/>
</dbReference>
<comment type="pathway">
    <text evidence="6">Carbohydrate degradation; glycolysis; D-glyceraldehyde 3-phosphate and glycerone phosphate from D-glucose: step 3/4.</text>
</comment>
<keyword evidence="2 6" id="KW-0808">Transferase</keyword>
<dbReference type="EC" id="2.7.1.90" evidence="6"/>
<dbReference type="HAMAP" id="MF_01978">
    <property type="entry name" value="Phosphofructokinase_II_B2"/>
    <property type="match status" value="1"/>
</dbReference>
<protein>
    <recommendedName>
        <fullName evidence="6">Pyrophosphate--fructose 6-phosphate 1-phosphotransferase</fullName>
        <ecNumber evidence="6">2.7.1.90</ecNumber>
    </recommendedName>
    <alternativeName>
        <fullName evidence="6">6-phosphofructokinase, pyrophosphate dependent</fullName>
    </alternativeName>
    <alternativeName>
        <fullName evidence="6">PPi-dependent phosphofructokinase</fullName>
        <shortName evidence="6">PPi-PFK</shortName>
    </alternativeName>
    <alternativeName>
        <fullName evidence="6">Pyrophosphate-dependent 6-phosphofructose-1-kinase</fullName>
    </alternativeName>
</protein>
<evidence type="ECO:0000256" key="2">
    <source>
        <dbReference type="ARBA" id="ARBA00022679"/>
    </source>
</evidence>
<evidence type="ECO:0000313" key="10">
    <source>
        <dbReference type="Proteomes" id="UP000775770"/>
    </source>
</evidence>
<evidence type="ECO:0000256" key="1">
    <source>
        <dbReference type="ARBA" id="ARBA00001946"/>
    </source>
</evidence>
<dbReference type="InterPro" id="IPR011404">
    <property type="entry name" value="PPi-PFK"/>
</dbReference>